<evidence type="ECO:0000256" key="3">
    <source>
        <dbReference type="ARBA" id="ARBA00022630"/>
    </source>
</evidence>
<evidence type="ECO:0000256" key="5">
    <source>
        <dbReference type="ARBA" id="ARBA00022975"/>
    </source>
</evidence>
<dbReference type="PANTHER" id="PTHR48109:SF3">
    <property type="entry name" value="SLL0744 PROTEIN"/>
    <property type="match status" value="1"/>
</dbReference>
<comment type="caution">
    <text evidence="9">The sequence shown here is derived from an EMBL/GenBank/DDBJ whole genome shotgun (WGS) entry which is preliminary data.</text>
</comment>
<keyword evidence="4" id="KW-0288">FMN</keyword>
<organism evidence="9 10">
    <name type="scientific">Nocardioides pinisoli</name>
    <dbReference type="NCBI Taxonomy" id="2950279"/>
    <lineage>
        <taxon>Bacteria</taxon>
        <taxon>Bacillati</taxon>
        <taxon>Actinomycetota</taxon>
        <taxon>Actinomycetes</taxon>
        <taxon>Propionibacteriales</taxon>
        <taxon>Nocardioidaceae</taxon>
        <taxon>Nocardioides</taxon>
    </lineage>
</organism>
<gene>
    <name evidence="9" type="ORF">NCI01_21145</name>
</gene>
<keyword evidence="6" id="KW-0560">Oxidoreductase</keyword>
<dbReference type="NCBIfam" id="NF005741">
    <property type="entry name" value="PRK07565.1"/>
    <property type="match status" value="1"/>
</dbReference>
<evidence type="ECO:0000256" key="1">
    <source>
        <dbReference type="ARBA" id="ARBA00001917"/>
    </source>
</evidence>
<feature type="region of interest" description="Disordered" evidence="7">
    <location>
        <begin position="73"/>
        <end position="96"/>
    </location>
</feature>
<dbReference type="InterPro" id="IPR012135">
    <property type="entry name" value="Dihydroorotate_DH_1_2"/>
</dbReference>
<keyword evidence="5" id="KW-0665">Pyrimidine biosynthesis</keyword>
<proteinExistence type="predicted"/>
<evidence type="ECO:0000313" key="10">
    <source>
        <dbReference type="Proteomes" id="UP001204524"/>
    </source>
</evidence>
<comment type="cofactor">
    <cofactor evidence="1">
        <name>FMN</name>
        <dbReference type="ChEBI" id="CHEBI:58210"/>
    </cofactor>
</comment>
<dbReference type="InterPro" id="IPR013785">
    <property type="entry name" value="Aldolase_TIM"/>
</dbReference>
<comment type="pathway">
    <text evidence="2">Pyrimidine metabolism; UMP biosynthesis via de novo pathway.</text>
</comment>
<feature type="domain" description="Dihydroorotate dehydrogenase catalytic" evidence="8">
    <location>
        <begin position="109"/>
        <end position="302"/>
    </location>
</feature>
<dbReference type="InterPro" id="IPR005720">
    <property type="entry name" value="Dihydroorotate_DH_cat"/>
</dbReference>
<evidence type="ECO:0000256" key="2">
    <source>
        <dbReference type="ARBA" id="ARBA00004725"/>
    </source>
</evidence>
<dbReference type="RefSeq" id="WP_254183472.1">
    <property type="nucleotide sequence ID" value="NZ_JANARS010000014.1"/>
</dbReference>
<evidence type="ECO:0000259" key="8">
    <source>
        <dbReference type="Pfam" id="PF01180"/>
    </source>
</evidence>
<name>A0ABT1L2Q2_9ACTN</name>
<dbReference type="InterPro" id="IPR050074">
    <property type="entry name" value="DHO_dehydrogenase"/>
</dbReference>
<keyword evidence="3" id="KW-0285">Flavoprotein</keyword>
<dbReference type="EMBL" id="JANARS010000014">
    <property type="protein sequence ID" value="MCP3424315.1"/>
    <property type="molecule type" value="Genomic_DNA"/>
</dbReference>
<evidence type="ECO:0000256" key="4">
    <source>
        <dbReference type="ARBA" id="ARBA00022643"/>
    </source>
</evidence>
<dbReference type="PIRSF" id="PIRSF000164">
    <property type="entry name" value="DHO_oxidase"/>
    <property type="match status" value="1"/>
</dbReference>
<evidence type="ECO:0000256" key="7">
    <source>
        <dbReference type="SAM" id="MobiDB-lite"/>
    </source>
</evidence>
<evidence type="ECO:0000256" key="6">
    <source>
        <dbReference type="ARBA" id="ARBA00023002"/>
    </source>
</evidence>
<keyword evidence="10" id="KW-1185">Reference proteome</keyword>
<accession>A0ABT1L2Q2</accession>
<evidence type="ECO:0000313" key="9">
    <source>
        <dbReference type="EMBL" id="MCP3424315.1"/>
    </source>
</evidence>
<dbReference type="SUPFAM" id="SSF51395">
    <property type="entry name" value="FMN-linked oxidoreductases"/>
    <property type="match status" value="1"/>
</dbReference>
<dbReference type="Gene3D" id="3.20.20.70">
    <property type="entry name" value="Aldolase class I"/>
    <property type="match status" value="1"/>
</dbReference>
<dbReference type="Pfam" id="PF01180">
    <property type="entry name" value="DHO_dh"/>
    <property type="match status" value="1"/>
</dbReference>
<dbReference type="Proteomes" id="UP001204524">
    <property type="component" value="Unassembled WGS sequence"/>
</dbReference>
<protein>
    <submittedName>
        <fullName evidence="9">Dihydroorotate dehydrogenase-like protein</fullName>
    </submittedName>
</protein>
<sequence length="351" mass="37110">MDLSTRYLGLALRNPLVASASPLTSTVADVRRLADAGIAAVVLPSLFEEQLHREQLRDLLLVEEHEHAFSEAASYFPSATPSTTPSPTPSAAASEPGGARRYLRLVERAAAAVDVPVVASLNGSTAGGWSRFAHAMQEAGAAAVELNIRFLPADPHTTGREVEDRHVEILERVLEVVSVPVAVKLSPFFSSPGEMAVRLDRTGAHGLVLFNRFLQPDVDPERVAVTPGFALSTPAESPLARTWVAILHGRVGCSLAASTGVETAADVAAYVLAGADVVMTTSSLLRHGPEHASVLLDGLTAWLARKGYAGVDDARGRLAVPRDVDGTAYERSGYVAALERARVTYGGDPRA</sequence>
<dbReference type="PANTHER" id="PTHR48109">
    <property type="entry name" value="DIHYDROOROTATE DEHYDROGENASE (QUINONE), MITOCHONDRIAL-RELATED"/>
    <property type="match status" value="1"/>
</dbReference>
<reference evidence="9 10" key="1">
    <citation type="submission" date="2022-06" db="EMBL/GenBank/DDBJ databases">
        <authorList>
            <person name="So Y."/>
        </authorList>
    </citation>
    <scope>NUCLEOTIDE SEQUENCE [LARGE SCALE GENOMIC DNA]</scope>
    <source>
        <strain evidence="9 10">STR3</strain>
    </source>
</reference>